<dbReference type="AlphaFoldDB" id="A0A132A164"/>
<protein>
    <recommendedName>
        <fullName evidence="3">BTB domain-containing protein</fullName>
    </recommendedName>
</protein>
<reference evidence="1 2" key="1">
    <citation type="journal article" date="2015" name="Parasit. Vectors">
        <title>Draft genome of the scabies mite.</title>
        <authorList>
            <person name="Rider S.D.Jr."/>
            <person name="Morgan M.S."/>
            <person name="Arlian L.G."/>
        </authorList>
    </citation>
    <scope>NUCLEOTIDE SEQUENCE [LARGE SCALE GENOMIC DNA]</scope>
    <source>
        <strain evidence="1">Arlian Lab</strain>
    </source>
</reference>
<organism evidence="1 2">
    <name type="scientific">Sarcoptes scabiei</name>
    <name type="common">Itch mite</name>
    <name type="synonym">Acarus scabiei</name>
    <dbReference type="NCBI Taxonomy" id="52283"/>
    <lineage>
        <taxon>Eukaryota</taxon>
        <taxon>Metazoa</taxon>
        <taxon>Ecdysozoa</taxon>
        <taxon>Arthropoda</taxon>
        <taxon>Chelicerata</taxon>
        <taxon>Arachnida</taxon>
        <taxon>Acari</taxon>
        <taxon>Acariformes</taxon>
        <taxon>Sarcoptiformes</taxon>
        <taxon>Astigmata</taxon>
        <taxon>Psoroptidia</taxon>
        <taxon>Sarcoptoidea</taxon>
        <taxon>Sarcoptidae</taxon>
        <taxon>Sarcoptinae</taxon>
        <taxon>Sarcoptes</taxon>
    </lineage>
</organism>
<proteinExistence type="predicted"/>
<comment type="caution">
    <text evidence="1">The sequence shown here is derived from an EMBL/GenBank/DDBJ whole genome shotgun (WGS) entry which is preliminary data.</text>
</comment>
<sequence>MIDFNRFRDGYEAIQQLRNRFKEIDLIVASEDGVLIPIHSDFLAKKAPKFWSRIHQYLDDEGRRKELIENVRLRNNEGMTIEVPKLTVPNLDGRMLSIIFESMFHCADQQSNRIKPIDLRLTMKLLRIGEELGLDFLLETCLNNLCDPGKIKLYNSVLLFQIGLHFDHRLANISYQFILDNLSKRVREKDRLKDS</sequence>
<gene>
    <name evidence="1" type="ORF">QR98_0031150</name>
</gene>
<evidence type="ECO:0000313" key="2">
    <source>
        <dbReference type="Proteomes" id="UP000616769"/>
    </source>
</evidence>
<evidence type="ECO:0008006" key="3">
    <source>
        <dbReference type="Google" id="ProtNLM"/>
    </source>
</evidence>
<dbReference type="VEuPathDB" id="VectorBase:SSCA006257"/>
<evidence type="ECO:0000313" key="1">
    <source>
        <dbReference type="EMBL" id="KPM04664.1"/>
    </source>
</evidence>
<dbReference type="EMBL" id="JXLN01009832">
    <property type="protein sequence ID" value="KPM04664.1"/>
    <property type="molecule type" value="Genomic_DNA"/>
</dbReference>
<name>A0A132A164_SARSC</name>
<dbReference type="Proteomes" id="UP000616769">
    <property type="component" value="Unassembled WGS sequence"/>
</dbReference>
<accession>A0A132A164</accession>
<dbReference type="OrthoDB" id="6508079at2759"/>